<evidence type="ECO:0000313" key="1">
    <source>
        <dbReference type="EMBL" id="GLY78374.1"/>
    </source>
</evidence>
<dbReference type="Proteomes" id="UP001165135">
    <property type="component" value="Unassembled WGS sequence"/>
</dbReference>
<reference evidence="1" key="1">
    <citation type="submission" date="2023-03" db="EMBL/GenBank/DDBJ databases">
        <title>Actinoallomurus iriomotensis NBRC 103681.</title>
        <authorList>
            <person name="Ichikawa N."/>
            <person name="Sato H."/>
            <person name="Tonouchi N."/>
        </authorList>
    </citation>
    <scope>NUCLEOTIDE SEQUENCE</scope>
    <source>
        <strain evidence="1">NBRC 103681</strain>
    </source>
</reference>
<sequence>MGEAAEGPLEAAELAETARSAGLVEGPVGPLEAAERARSAGPVKAGEVVEVARTAEAAEYTRAARWRS</sequence>
<protein>
    <submittedName>
        <fullName evidence="1">Uncharacterized protein</fullName>
    </submittedName>
</protein>
<dbReference type="AlphaFoldDB" id="A0A9W6RMT7"/>
<comment type="caution">
    <text evidence="1">The sequence shown here is derived from an EMBL/GenBank/DDBJ whole genome shotgun (WGS) entry which is preliminary data.</text>
</comment>
<accession>A0A9W6RMT7</accession>
<name>A0A9W6RMT7_9ACTN</name>
<organism evidence="1 2">
    <name type="scientific">Actinoallomurus iriomotensis</name>
    <dbReference type="NCBI Taxonomy" id="478107"/>
    <lineage>
        <taxon>Bacteria</taxon>
        <taxon>Bacillati</taxon>
        <taxon>Actinomycetota</taxon>
        <taxon>Actinomycetes</taxon>
        <taxon>Streptosporangiales</taxon>
        <taxon>Thermomonosporaceae</taxon>
        <taxon>Actinoallomurus</taxon>
    </lineage>
</organism>
<proteinExistence type="predicted"/>
<gene>
    <name evidence="1" type="ORF">Airi01_066410</name>
</gene>
<dbReference type="EMBL" id="BSTJ01000009">
    <property type="protein sequence ID" value="GLY78374.1"/>
    <property type="molecule type" value="Genomic_DNA"/>
</dbReference>
<evidence type="ECO:0000313" key="2">
    <source>
        <dbReference type="Proteomes" id="UP001165135"/>
    </source>
</evidence>